<protein>
    <submittedName>
        <fullName evidence="2">Terminase endonuclease subunit</fullName>
    </submittedName>
</protein>
<keyword evidence="2" id="KW-0540">Nuclease</keyword>
<keyword evidence="2" id="KW-0255">Endonuclease</keyword>
<keyword evidence="2" id="KW-0378">Hydrolase</keyword>
<dbReference type="Proteomes" id="UP001387215">
    <property type="component" value="Unassembled WGS sequence"/>
</dbReference>
<organism evidence="2 3">
    <name type="scientific">Lysobacter firmicutimachus</name>
    <dbReference type="NCBI Taxonomy" id="1792846"/>
    <lineage>
        <taxon>Bacteria</taxon>
        <taxon>Pseudomonadati</taxon>
        <taxon>Pseudomonadota</taxon>
        <taxon>Gammaproteobacteria</taxon>
        <taxon>Lysobacterales</taxon>
        <taxon>Lysobacteraceae</taxon>
        <taxon>Lysobacter</taxon>
    </lineage>
</organism>
<feature type="region of interest" description="Disordered" evidence="1">
    <location>
        <begin position="221"/>
        <end position="244"/>
    </location>
</feature>
<dbReference type="Pfam" id="PF05944">
    <property type="entry name" value="Phage_term_smal"/>
    <property type="match status" value="1"/>
</dbReference>
<dbReference type="EMBL" id="JBANDL010000002">
    <property type="protein sequence ID" value="MEI2454564.1"/>
    <property type="molecule type" value="Genomic_DNA"/>
</dbReference>
<dbReference type="InterPro" id="IPR010270">
    <property type="entry name" value="Phage_P2_GpM"/>
</dbReference>
<evidence type="ECO:0000313" key="2">
    <source>
        <dbReference type="EMBL" id="MEI2454564.1"/>
    </source>
</evidence>
<proteinExistence type="predicted"/>
<evidence type="ECO:0000313" key="3">
    <source>
        <dbReference type="Proteomes" id="UP001387215"/>
    </source>
</evidence>
<sequence length="244" mass="26987">MSLAKAHFLRVRAAEASASTAHGEPIDATAYELMLMQLAEHRRRLKTLQSVERKVEMKRRILPEYAPWIDGVLQGGRGGQDKVLMTVMVWHMDAGNYGEALRIADYALRFDLAMPDDYQRTTATVIGDEIADAALNEQGAGMAFDLDVLTQAEALTRDADMPDEVRAKLHKALGIAHMAQAGDPPYAGAAVAWAESAREHLRRALKLHDRVGVKKEIERLDRALKPPLTTSGSPGVAKRRKRRS</sequence>
<gene>
    <name evidence="2" type="ORF">V2J18_07710</name>
</gene>
<dbReference type="GO" id="GO:0004519">
    <property type="term" value="F:endonuclease activity"/>
    <property type="evidence" value="ECO:0007669"/>
    <property type="project" value="UniProtKB-KW"/>
</dbReference>
<keyword evidence="3" id="KW-1185">Reference proteome</keyword>
<evidence type="ECO:0000256" key="1">
    <source>
        <dbReference type="SAM" id="MobiDB-lite"/>
    </source>
</evidence>
<dbReference type="RefSeq" id="WP_336131465.1">
    <property type="nucleotide sequence ID" value="NZ_JBANDL010000002.1"/>
</dbReference>
<comment type="caution">
    <text evidence="2">The sequence shown here is derived from an EMBL/GenBank/DDBJ whole genome shotgun (WGS) entry which is preliminary data.</text>
</comment>
<name>A0ABU8D1F6_9GAMM</name>
<accession>A0ABU8D1F6</accession>
<reference evidence="2 3" key="1">
    <citation type="submission" date="2024-02" db="EMBL/GenBank/DDBJ databases">
        <title>Lysobacter Genome Sequencing and Mining.</title>
        <authorList>
            <person name="Bierman J."/>
            <person name="Walker M.C."/>
        </authorList>
    </citation>
    <scope>NUCLEOTIDE SEQUENCE [LARGE SCALE GENOMIC DNA]</scope>
    <source>
        <strain evidence="2 3">PB6250</strain>
    </source>
</reference>